<accession>A0A381VZ99</accession>
<gene>
    <name evidence="1" type="ORF">METZ01_LOCUS98396</name>
</gene>
<dbReference type="Pfam" id="PF13181">
    <property type="entry name" value="TPR_8"/>
    <property type="match status" value="2"/>
</dbReference>
<dbReference type="InterPro" id="IPR011990">
    <property type="entry name" value="TPR-like_helical_dom_sf"/>
</dbReference>
<proteinExistence type="predicted"/>
<dbReference type="PANTHER" id="PTHR12558:SF13">
    <property type="entry name" value="CELL DIVISION CYCLE PROTEIN 27 HOMOLOG"/>
    <property type="match status" value="1"/>
</dbReference>
<sequence>MTAKIEMIFLCAFMMLIACDSIIETTEDVQSADLSKDPKVLLENSKEKQRIGAYDEAIEILNMAVKIDPKFVPAYNQMGLILFEADKKNESIEAFKNAIAIDPENLNSRLGLGKTYSMITRNDLAVEQYLKAADLKKKDPEILFKIALEYWYHQNLEKSKEYYNKVLEVDSSHIQTHLNLISVYESLEEWKKAIREIEVARQLGKEKNDPSAVSIAERKKIFILGRMNLTEEEYQRKSQPPFD</sequence>
<dbReference type="SUPFAM" id="SSF48452">
    <property type="entry name" value="TPR-like"/>
    <property type="match status" value="1"/>
</dbReference>
<dbReference type="PROSITE" id="PS50005">
    <property type="entry name" value="TPR"/>
    <property type="match status" value="2"/>
</dbReference>
<dbReference type="EMBL" id="UINC01010219">
    <property type="protein sequence ID" value="SVA45542.1"/>
    <property type="molecule type" value="Genomic_DNA"/>
</dbReference>
<dbReference type="InterPro" id="IPR019734">
    <property type="entry name" value="TPR_rpt"/>
</dbReference>
<protein>
    <submittedName>
        <fullName evidence="1">Uncharacterized protein</fullName>
    </submittedName>
</protein>
<feature type="non-terminal residue" evidence="1">
    <location>
        <position position="243"/>
    </location>
</feature>
<evidence type="ECO:0000313" key="1">
    <source>
        <dbReference type="EMBL" id="SVA45542.1"/>
    </source>
</evidence>
<name>A0A381VZ99_9ZZZZ</name>
<dbReference type="PANTHER" id="PTHR12558">
    <property type="entry name" value="CELL DIVISION CYCLE 16,23,27"/>
    <property type="match status" value="1"/>
</dbReference>
<reference evidence="1" key="1">
    <citation type="submission" date="2018-05" db="EMBL/GenBank/DDBJ databases">
        <authorList>
            <person name="Lanie J.A."/>
            <person name="Ng W.-L."/>
            <person name="Kazmierczak K.M."/>
            <person name="Andrzejewski T.M."/>
            <person name="Davidsen T.M."/>
            <person name="Wayne K.J."/>
            <person name="Tettelin H."/>
            <person name="Glass J.I."/>
            <person name="Rusch D."/>
            <person name="Podicherti R."/>
            <person name="Tsui H.-C.T."/>
            <person name="Winkler M.E."/>
        </authorList>
    </citation>
    <scope>NUCLEOTIDE SEQUENCE</scope>
</reference>
<dbReference type="PROSITE" id="PS51257">
    <property type="entry name" value="PROKAR_LIPOPROTEIN"/>
    <property type="match status" value="1"/>
</dbReference>
<dbReference type="SMART" id="SM00028">
    <property type="entry name" value="TPR"/>
    <property type="match status" value="5"/>
</dbReference>
<organism evidence="1">
    <name type="scientific">marine metagenome</name>
    <dbReference type="NCBI Taxonomy" id="408172"/>
    <lineage>
        <taxon>unclassified sequences</taxon>
        <taxon>metagenomes</taxon>
        <taxon>ecological metagenomes</taxon>
    </lineage>
</organism>
<dbReference type="Gene3D" id="1.25.40.10">
    <property type="entry name" value="Tetratricopeptide repeat domain"/>
    <property type="match status" value="1"/>
</dbReference>
<dbReference type="AlphaFoldDB" id="A0A381VZ99"/>